<evidence type="ECO:0000259" key="1">
    <source>
        <dbReference type="PROSITE" id="PS50983"/>
    </source>
</evidence>
<dbReference type="SUPFAM" id="SSF53807">
    <property type="entry name" value="Helical backbone' metal receptor"/>
    <property type="match status" value="1"/>
</dbReference>
<evidence type="ECO:0000313" key="2">
    <source>
        <dbReference type="EMBL" id="TGM74432.1"/>
    </source>
</evidence>
<name>A0ABY2NZV1_9LEPT</name>
<proteinExistence type="predicted"/>
<keyword evidence="3" id="KW-1185">Reference proteome</keyword>
<dbReference type="RefSeq" id="WP_135694690.1">
    <property type="nucleotide sequence ID" value="NZ_RQHK01000008.1"/>
</dbReference>
<dbReference type="PANTHER" id="PTHR30535">
    <property type="entry name" value="VITAMIN B12-BINDING PROTEIN"/>
    <property type="match status" value="1"/>
</dbReference>
<sequence length="283" mass="31008">MNQFQTAITKGSLVLLSLSLFTLSLFAETNSRIISVNGTVTEILYALKLESQLVAVDTTSYFPKQATSLPSVGYQRTLTTEGILNLKPTQIIGLESAGPPTTIQNLKDAGIPLHLFPDEFTLETPAKRVLEIGKLFGKEKEADVLAKNIKDQIQKLKINKTKAKVLFIYSRNPSSIFISGTGTAADAMIHLSGATNVIHEFSEYKPLTSEALAKANPDIILMPEKSALGFGGEKAIWEISGMEFTRAGKEKNLIVVDDLLLLGFGPRLPLTLKTLNEKWKQME</sequence>
<dbReference type="InterPro" id="IPR050902">
    <property type="entry name" value="ABC_Transporter_SBP"/>
</dbReference>
<protein>
    <submittedName>
        <fullName evidence="2">ABC transporter substrate-binding protein</fullName>
    </submittedName>
</protein>
<dbReference type="PANTHER" id="PTHR30535:SF4">
    <property type="entry name" value="HEMIN-BINDING PERIPLASMIC PROTEIN HMUT"/>
    <property type="match status" value="1"/>
</dbReference>
<comment type="caution">
    <text evidence="2">The sequence shown here is derived from an EMBL/GenBank/DDBJ whole genome shotgun (WGS) entry which is preliminary data.</text>
</comment>
<dbReference type="PROSITE" id="PS50983">
    <property type="entry name" value="FE_B12_PBP"/>
    <property type="match status" value="1"/>
</dbReference>
<organism evidence="2 3">
    <name type="scientific">Leptospira mtsangambouensis</name>
    <dbReference type="NCBI Taxonomy" id="2484912"/>
    <lineage>
        <taxon>Bacteria</taxon>
        <taxon>Pseudomonadati</taxon>
        <taxon>Spirochaetota</taxon>
        <taxon>Spirochaetia</taxon>
        <taxon>Leptospirales</taxon>
        <taxon>Leptospiraceae</taxon>
        <taxon>Leptospira</taxon>
    </lineage>
</organism>
<dbReference type="Gene3D" id="3.40.50.1980">
    <property type="entry name" value="Nitrogenase molybdenum iron protein domain"/>
    <property type="match status" value="2"/>
</dbReference>
<reference evidence="3" key="1">
    <citation type="journal article" date="2019" name="PLoS Negl. Trop. Dis.">
        <title>Revisiting the worldwide diversity of Leptospira species in the environment.</title>
        <authorList>
            <person name="Vincent A.T."/>
            <person name="Schiettekatte O."/>
            <person name="Bourhy P."/>
            <person name="Veyrier F.J."/>
            <person name="Picardeau M."/>
        </authorList>
    </citation>
    <scope>NUCLEOTIDE SEQUENCE [LARGE SCALE GENOMIC DNA]</scope>
    <source>
        <strain evidence="3">201601298</strain>
    </source>
</reference>
<dbReference type="InterPro" id="IPR002491">
    <property type="entry name" value="ABC_transptr_periplasmic_BD"/>
</dbReference>
<dbReference type="Proteomes" id="UP000297940">
    <property type="component" value="Unassembled WGS sequence"/>
</dbReference>
<evidence type="ECO:0000313" key="3">
    <source>
        <dbReference type="Proteomes" id="UP000297940"/>
    </source>
</evidence>
<feature type="domain" description="Fe/B12 periplasmic-binding" evidence="1">
    <location>
        <begin position="32"/>
        <end position="283"/>
    </location>
</feature>
<gene>
    <name evidence="2" type="ORF">EHR01_10190</name>
</gene>
<accession>A0ABY2NZV1</accession>
<dbReference type="Pfam" id="PF01497">
    <property type="entry name" value="Peripla_BP_2"/>
    <property type="match status" value="1"/>
</dbReference>
<dbReference type="EMBL" id="RQHK01000008">
    <property type="protein sequence ID" value="TGM74432.1"/>
    <property type="molecule type" value="Genomic_DNA"/>
</dbReference>